<dbReference type="OrthoDB" id="8959163at2"/>
<dbReference type="InterPro" id="IPR036291">
    <property type="entry name" value="NAD(P)-bd_dom_sf"/>
</dbReference>
<evidence type="ECO:0000313" key="5">
    <source>
        <dbReference type="Proteomes" id="UP000253742"/>
    </source>
</evidence>
<name>A0A369V0R5_9ACTN</name>
<dbReference type="PRINTS" id="PR00080">
    <property type="entry name" value="SDRFAMILY"/>
</dbReference>
<evidence type="ECO:0000256" key="2">
    <source>
        <dbReference type="ARBA" id="ARBA00023002"/>
    </source>
</evidence>
<sequence length="262" mass="27152">MDLDLKGKRVLVTGASKGIGLAIVMAFRAEGAEVVGVSRRTTPELDATDATFVSADLKAPGAPQQMVEEVLKLDPRLDVLVNNVGGGVPTEETLADPFGGTAAVWADTFALNLNAAVETTRAALPALTSSRGAVVNISSQNARDPRRAPLSYSAAKAALNSFSRGLAEQVAASGVRVNVVTPSGTRTSALLDKEGFGAELAARMNLDQDEMLEMLPEHAGIVTGKLIDPSEIARAVVLLASPTMPSVIGSNWLVDGGAHKTI</sequence>
<accession>A0A369V0R5</accession>
<dbReference type="EMBL" id="QQBH01000049">
    <property type="protein sequence ID" value="RDD84159.1"/>
    <property type="molecule type" value="Genomic_DNA"/>
</dbReference>
<dbReference type="InterPro" id="IPR002347">
    <property type="entry name" value="SDR_fam"/>
</dbReference>
<dbReference type="PANTHER" id="PTHR43477:SF1">
    <property type="entry name" value="DIHYDROANTICAPSIN 7-DEHYDROGENASE"/>
    <property type="match status" value="1"/>
</dbReference>
<proteinExistence type="inferred from homology"/>
<dbReference type="Gene3D" id="3.40.50.720">
    <property type="entry name" value="NAD(P)-binding Rossmann-like Domain"/>
    <property type="match status" value="1"/>
</dbReference>
<evidence type="ECO:0000256" key="1">
    <source>
        <dbReference type="ARBA" id="ARBA00006484"/>
    </source>
</evidence>
<gene>
    <name evidence="4" type="ORF">DVZ84_36740</name>
</gene>
<evidence type="ECO:0000256" key="3">
    <source>
        <dbReference type="RuleBase" id="RU000363"/>
    </source>
</evidence>
<reference evidence="4 5" key="1">
    <citation type="submission" date="2018-07" db="EMBL/GenBank/DDBJ databases">
        <title>Genome guided investigation of antibiotics producing actinomycetales strain isolated from a Macau mangrove ecosystem.</title>
        <authorList>
            <person name="Hu D."/>
        </authorList>
    </citation>
    <scope>NUCLEOTIDE SEQUENCE [LARGE SCALE GENOMIC DNA]</scope>
    <source>
        <strain evidence="4 5">2297</strain>
    </source>
</reference>
<keyword evidence="2" id="KW-0560">Oxidoreductase</keyword>
<dbReference type="Proteomes" id="UP000253742">
    <property type="component" value="Unassembled WGS sequence"/>
</dbReference>
<evidence type="ECO:0000313" key="4">
    <source>
        <dbReference type="EMBL" id="RDD84159.1"/>
    </source>
</evidence>
<dbReference type="PRINTS" id="PR00081">
    <property type="entry name" value="GDHRDH"/>
</dbReference>
<dbReference type="AlphaFoldDB" id="A0A369V0R5"/>
<dbReference type="SUPFAM" id="SSF51735">
    <property type="entry name" value="NAD(P)-binding Rossmann-fold domains"/>
    <property type="match status" value="1"/>
</dbReference>
<dbReference type="GO" id="GO:0016491">
    <property type="term" value="F:oxidoreductase activity"/>
    <property type="evidence" value="ECO:0007669"/>
    <property type="project" value="UniProtKB-KW"/>
</dbReference>
<dbReference type="PANTHER" id="PTHR43477">
    <property type="entry name" value="DIHYDROANTICAPSIN 7-DEHYDROGENASE"/>
    <property type="match status" value="1"/>
</dbReference>
<organism evidence="4 5">
    <name type="scientific">Streptomyces parvulus</name>
    <dbReference type="NCBI Taxonomy" id="146923"/>
    <lineage>
        <taxon>Bacteria</taxon>
        <taxon>Bacillati</taxon>
        <taxon>Actinomycetota</taxon>
        <taxon>Actinomycetes</taxon>
        <taxon>Kitasatosporales</taxon>
        <taxon>Streptomycetaceae</taxon>
        <taxon>Streptomyces</taxon>
    </lineage>
</organism>
<protein>
    <submittedName>
        <fullName evidence="4">SDR family NAD(P)-dependent oxidoreductase</fullName>
    </submittedName>
</protein>
<dbReference type="CDD" id="cd05233">
    <property type="entry name" value="SDR_c"/>
    <property type="match status" value="1"/>
</dbReference>
<comment type="similarity">
    <text evidence="1 3">Belongs to the short-chain dehydrogenases/reductases (SDR) family.</text>
</comment>
<comment type="caution">
    <text evidence="4">The sequence shown here is derived from an EMBL/GenBank/DDBJ whole genome shotgun (WGS) entry which is preliminary data.</text>
</comment>
<dbReference type="Pfam" id="PF00106">
    <property type="entry name" value="adh_short"/>
    <property type="match status" value="1"/>
</dbReference>
<dbReference type="InterPro" id="IPR051122">
    <property type="entry name" value="SDR_DHRS6-like"/>
</dbReference>
<dbReference type="RefSeq" id="WP_114533790.1">
    <property type="nucleotide sequence ID" value="NZ_QQBH01000049.1"/>
</dbReference>